<dbReference type="Proteomes" id="UP000829291">
    <property type="component" value="Chromosome 4"/>
</dbReference>
<dbReference type="RefSeq" id="XP_015512079.1">
    <property type="nucleotide sequence ID" value="XM_015656593.2"/>
</dbReference>
<keyword evidence="15" id="KW-1185">Reference proteome</keyword>
<dbReference type="OrthoDB" id="5818798at2759"/>
<proteinExistence type="inferred from homology"/>
<keyword evidence="5" id="KW-0679">Respiratory chain</keyword>
<comment type="subcellular location">
    <subcellularLocation>
        <location evidence="1">Mitochondrion inner membrane</location>
        <topology evidence="1">Single-pass membrane protein</topology>
    </subcellularLocation>
</comment>
<feature type="transmembrane region" description="Helical" evidence="14">
    <location>
        <begin position="77"/>
        <end position="94"/>
    </location>
</feature>
<dbReference type="AlphaFoldDB" id="A0A6J0BAV8"/>
<keyword evidence="9 14" id="KW-1133">Transmembrane helix</keyword>
<keyword evidence="10" id="KW-0496">Mitochondrion</keyword>
<protein>
    <recommendedName>
        <fullName evidence="3">NADH dehydrogenase [ubiquinone] 1 beta subcomplex subunit 4</fullName>
    </recommendedName>
    <alternativeName>
        <fullName evidence="12">Complex I-B15</fullName>
    </alternativeName>
    <alternativeName>
        <fullName evidence="13">NADH-ubiquinone oxidoreductase B15 subunit</fullName>
    </alternativeName>
</protein>
<evidence type="ECO:0000313" key="15">
    <source>
        <dbReference type="Proteomes" id="UP000829291"/>
    </source>
</evidence>
<gene>
    <name evidence="16" type="primary">LOC107218659</name>
</gene>
<evidence type="ECO:0000256" key="8">
    <source>
        <dbReference type="ARBA" id="ARBA00022982"/>
    </source>
</evidence>
<name>A0A6J0BAV8_NEOLC</name>
<evidence type="ECO:0000256" key="10">
    <source>
        <dbReference type="ARBA" id="ARBA00023128"/>
    </source>
</evidence>
<dbReference type="GO" id="GO:0005743">
    <property type="term" value="C:mitochondrial inner membrane"/>
    <property type="evidence" value="ECO:0007669"/>
    <property type="project" value="UniProtKB-SubCell"/>
</dbReference>
<dbReference type="FunCoup" id="A0A6J0BAV8">
    <property type="interactions" value="274"/>
</dbReference>
<dbReference type="KEGG" id="nlo:107218659"/>
<sequence length="120" mass="14157">MTTNKNNYDISPEQLRLEIKRNARRNELRQELQKIAGNPYRAGTGEGGAPFDAGLQRFMAARAKTYEYFRPTLKGGLQYYAAIWTPILFFTWLVKRDRDRKEHRFRTGQVSYADREFKFA</sequence>
<comment type="similarity">
    <text evidence="2">Belongs to the complex I NDUFB4 subunit family.</text>
</comment>
<evidence type="ECO:0000256" key="7">
    <source>
        <dbReference type="ARBA" id="ARBA00022792"/>
    </source>
</evidence>
<evidence type="ECO:0000256" key="4">
    <source>
        <dbReference type="ARBA" id="ARBA00022448"/>
    </source>
</evidence>
<dbReference type="GeneID" id="107218659"/>
<reference evidence="16" key="1">
    <citation type="submission" date="2025-08" db="UniProtKB">
        <authorList>
            <consortium name="RefSeq"/>
        </authorList>
    </citation>
    <scope>IDENTIFICATION</scope>
    <source>
        <tissue evidence="16">Thorax and Abdomen</tissue>
    </source>
</reference>
<dbReference type="CTD" id="36640"/>
<dbReference type="Pfam" id="PF07225">
    <property type="entry name" value="NDUF_B4"/>
    <property type="match status" value="1"/>
</dbReference>
<evidence type="ECO:0000256" key="2">
    <source>
        <dbReference type="ARBA" id="ARBA00007260"/>
    </source>
</evidence>
<keyword evidence="4" id="KW-0813">Transport</keyword>
<evidence type="ECO:0000256" key="5">
    <source>
        <dbReference type="ARBA" id="ARBA00022660"/>
    </source>
</evidence>
<dbReference type="InParanoid" id="A0A6J0BAV8"/>
<evidence type="ECO:0000256" key="14">
    <source>
        <dbReference type="SAM" id="Phobius"/>
    </source>
</evidence>
<keyword evidence="7" id="KW-0999">Mitochondrion inner membrane</keyword>
<evidence type="ECO:0000256" key="9">
    <source>
        <dbReference type="ARBA" id="ARBA00022989"/>
    </source>
</evidence>
<evidence type="ECO:0000256" key="13">
    <source>
        <dbReference type="ARBA" id="ARBA00030987"/>
    </source>
</evidence>
<dbReference type="PANTHER" id="PTHR15469">
    <property type="entry name" value="NADH-UBIQUINONE OXIDOREDUCTASE B15 SUBUNIT"/>
    <property type="match status" value="1"/>
</dbReference>
<organism evidence="16">
    <name type="scientific">Neodiprion lecontei</name>
    <name type="common">Redheaded pine sawfly</name>
    <dbReference type="NCBI Taxonomy" id="441921"/>
    <lineage>
        <taxon>Eukaryota</taxon>
        <taxon>Metazoa</taxon>
        <taxon>Ecdysozoa</taxon>
        <taxon>Arthropoda</taxon>
        <taxon>Hexapoda</taxon>
        <taxon>Insecta</taxon>
        <taxon>Pterygota</taxon>
        <taxon>Neoptera</taxon>
        <taxon>Endopterygota</taxon>
        <taxon>Hymenoptera</taxon>
        <taxon>Tenthredinoidea</taxon>
        <taxon>Diprionidae</taxon>
        <taxon>Diprioninae</taxon>
        <taxon>Neodiprion</taxon>
    </lineage>
</organism>
<evidence type="ECO:0000256" key="1">
    <source>
        <dbReference type="ARBA" id="ARBA00004434"/>
    </source>
</evidence>
<dbReference type="InterPro" id="IPR009866">
    <property type="entry name" value="NADH_UbQ_OxRdtase_NDUFB4_su"/>
</dbReference>
<accession>A0A6J0BAV8</accession>
<keyword evidence="6 14" id="KW-0812">Transmembrane</keyword>
<keyword evidence="8" id="KW-0249">Electron transport</keyword>
<dbReference type="PANTHER" id="PTHR15469:SF0">
    <property type="entry name" value="NADH DEHYDROGENASE [UBIQUINONE] 1 BETA SUBCOMPLEX SUBUNIT 4"/>
    <property type="match status" value="1"/>
</dbReference>
<evidence type="ECO:0000256" key="6">
    <source>
        <dbReference type="ARBA" id="ARBA00022692"/>
    </source>
</evidence>
<evidence type="ECO:0000256" key="3">
    <source>
        <dbReference type="ARBA" id="ARBA00018681"/>
    </source>
</evidence>
<keyword evidence="11 14" id="KW-0472">Membrane</keyword>
<evidence type="ECO:0000256" key="12">
    <source>
        <dbReference type="ARBA" id="ARBA00030212"/>
    </source>
</evidence>
<evidence type="ECO:0000313" key="16">
    <source>
        <dbReference type="RefSeq" id="XP_015512079.1"/>
    </source>
</evidence>
<evidence type="ECO:0000256" key="11">
    <source>
        <dbReference type="ARBA" id="ARBA00023136"/>
    </source>
</evidence>